<proteinExistence type="predicted"/>
<protein>
    <submittedName>
        <fullName evidence="2">Uncharacterized protein</fullName>
    </submittedName>
</protein>
<evidence type="ECO:0000313" key="2">
    <source>
        <dbReference type="EMBL" id="RMZ55273.1"/>
    </source>
</evidence>
<feature type="compositionally biased region" description="Low complexity" evidence="1">
    <location>
        <begin position="124"/>
        <end position="140"/>
    </location>
</feature>
<evidence type="ECO:0000313" key="3">
    <source>
        <dbReference type="Proteomes" id="UP000279271"/>
    </source>
</evidence>
<dbReference type="AlphaFoldDB" id="A0A3M7KXP2"/>
<dbReference type="Proteomes" id="UP000279271">
    <property type="component" value="Unassembled WGS sequence"/>
</dbReference>
<accession>A0A3M7KXP2</accession>
<feature type="region of interest" description="Disordered" evidence="1">
    <location>
        <begin position="109"/>
        <end position="140"/>
    </location>
</feature>
<gene>
    <name evidence="2" type="ORF">APUTEX25_005551</name>
</gene>
<reference evidence="3" key="1">
    <citation type="journal article" date="2018" name="Algal Res.">
        <title>Characterization of plant carbon substrate utilization by Auxenochlorella protothecoides.</title>
        <authorList>
            <person name="Vogler B.W."/>
            <person name="Starkenburg S.R."/>
            <person name="Sudasinghe N."/>
            <person name="Schambach J.Y."/>
            <person name="Rollin J.A."/>
            <person name="Pattathil S."/>
            <person name="Barry A.N."/>
        </authorList>
    </citation>
    <scope>NUCLEOTIDE SEQUENCE [LARGE SCALE GENOMIC DNA]</scope>
    <source>
        <strain evidence="3">UTEX 25</strain>
    </source>
</reference>
<sequence>MTVDDADAICRHAGFSKVGSLRTSILHIMGLSMSTIRVSNFAILSDRSTEILTAVECLKPGQKACSADSDGNIGSGNRGKNNFGTNNIGNSNIGNFNIGTANWGNNNDGTGNRCFNKTGDRKPPSIAASPQPPSIAASTH</sequence>
<name>A0A3M7KXP2_AUXPR</name>
<dbReference type="EMBL" id="QOKY01000169">
    <property type="protein sequence ID" value="RMZ55273.1"/>
    <property type="molecule type" value="Genomic_DNA"/>
</dbReference>
<organism evidence="2 3">
    <name type="scientific">Auxenochlorella protothecoides</name>
    <name type="common">Green microalga</name>
    <name type="synonym">Chlorella protothecoides</name>
    <dbReference type="NCBI Taxonomy" id="3075"/>
    <lineage>
        <taxon>Eukaryota</taxon>
        <taxon>Viridiplantae</taxon>
        <taxon>Chlorophyta</taxon>
        <taxon>core chlorophytes</taxon>
        <taxon>Trebouxiophyceae</taxon>
        <taxon>Chlorellales</taxon>
        <taxon>Chlorellaceae</taxon>
        <taxon>Auxenochlorella</taxon>
    </lineage>
</organism>
<evidence type="ECO:0000256" key="1">
    <source>
        <dbReference type="SAM" id="MobiDB-lite"/>
    </source>
</evidence>
<comment type="caution">
    <text evidence="2">The sequence shown here is derived from an EMBL/GenBank/DDBJ whole genome shotgun (WGS) entry which is preliminary data.</text>
</comment>